<dbReference type="SUPFAM" id="SSF51197">
    <property type="entry name" value="Clavaminate synthase-like"/>
    <property type="match status" value="1"/>
</dbReference>
<reference evidence="6 7" key="1">
    <citation type="submission" date="2020-04" db="EMBL/GenBank/DDBJ databases">
        <title>Plant Genome Project.</title>
        <authorList>
            <person name="Zhang R.-G."/>
        </authorList>
    </citation>
    <scope>NUCLEOTIDE SEQUENCE [LARGE SCALE GENOMIC DNA]</scope>
    <source>
        <strain evidence="6">YNK0</strain>
        <tissue evidence="6">Leaf</tissue>
    </source>
</reference>
<dbReference type="AlphaFoldDB" id="A0A834ZT46"/>
<dbReference type="InterPro" id="IPR044861">
    <property type="entry name" value="IPNS-like_FE2OG_OXY"/>
</dbReference>
<evidence type="ECO:0000259" key="4">
    <source>
        <dbReference type="Pfam" id="PF03171"/>
    </source>
</evidence>
<dbReference type="OrthoDB" id="288590at2759"/>
<comment type="caution">
    <text evidence="6">The sequence shown here is derived from an EMBL/GenBank/DDBJ whole genome shotgun (WGS) entry which is preliminary data.</text>
</comment>
<feature type="domain" description="Non-haem dioxygenase N-terminal" evidence="5">
    <location>
        <begin position="56"/>
        <end position="124"/>
    </location>
</feature>
<keyword evidence="7" id="KW-1185">Reference proteome</keyword>
<organism evidence="6 7">
    <name type="scientific">Tetracentron sinense</name>
    <name type="common">Spur-leaf</name>
    <dbReference type="NCBI Taxonomy" id="13715"/>
    <lineage>
        <taxon>Eukaryota</taxon>
        <taxon>Viridiplantae</taxon>
        <taxon>Streptophyta</taxon>
        <taxon>Embryophyta</taxon>
        <taxon>Tracheophyta</taxon>
        <taxon>Spermatophyta</taxon>
        <taxon>Magnoliopsida</taxon>
        <taxon>Trochodendrales</taxon>
        <taxon>Trochodendraceae</taxon>
        <taxon>Tetracentron</taxon>
    </lineage>
</organism>
<protein>
    <recommendedName>
        <fullName evidence="8">Fe2OG dioxygenase domain-containing protein</fullName>
    </recommendedName>
</protein>
<evidence type="ECO:0000313" key="7">
    <source>
        <dbReference type="Proteomes" id="UP000655225"/>
    </source>
</evidence>
<keyword evidence="3" id="KW-1133">Transmembrane helix</keyword>
<dbReference type="InterPro" id="IPR027443">
    <property type="entry name" value="IPNS-like_sf"/>
</dbReference>
<dbReference type="EMBL" id="JABCRI010000002">
    <property type="protein sequence ID" value="KAF8411240.1"/>
    <property type="molecule type" value="Genomic_DNA"/>
</dbReference>
<dbReference type="InterPro" id="IPR050295">
    <property type="entry name" value="Plant_2OG-oxidoreductases"/>
</dbReference>
<evidence type="ECO:0000256" key="1">
    <source>
        <dbReference type="ARBA" id="ARBA00022723"/>
    </source>
</evidence>
<dbReference type="Pfam" id="PF03171">
    <property type="entry name" value="2OG-FeII_Oxy"/>
    <property type="match status" value="1"/>
</dbReference>
<keyword evidence="3" id="KW-0812">Transmembrane</keyword>
<feature type="transmembrane region" description="Helical" evidence="3">
    <location>
        <begin position="43"/>
        <end position="62"/>
    </location>
</feature>
<keyword evidence="1" id="KW-0479">Metal-binding</keyword>
<accession>A0A834ZT46</accession>
<proteinExistence type="predicted"/>
<evidence type="ECO:0000256" key="3">
    <source>
        <dbReference type="SAM" id="Phobius"/>
    </source>
</evidence>
<dbReference type="OMA" id="SIMIVNH"/>
<evidence type="ECO:0000313" key="6">
    <source>
        <dbReference type="EMBL" id="KAF8411240.1"/>
    </source>
</evidence>
<dbReference type="Gene3D" id="2.60.120.330">
    <property type="entry name" value="B-lactam Antibiotic, Isopenicillin N Synthase, Chain"/>
    <property type="match status" value="2"/>
</dbReference>
<dbReference type="InterPro" id="IPR026992">
    <property type="entry name" value="DIOX_N"/>
</dbReference>
<name>A0A834ZT46_TETSI</name>
<keyword evidence="2" id="KW-0408">Iron</keyword>
<dbReference type="PANTHER" id="PTHR47991">
    <property type="entry name" value="OXOGLUTARATE/IRON-DEPENDENT DIOXYGENASE"/>
    <property type="match status" value="1"/>
</dbReference>
<dbReference type="Proteomes" id="UP000655225">
    <property type="component" value="Unassembled WGS sequence"/>
</dbReference>
<sequence length="283" mass="31175">MTKDGDVPMSCAEAAGIVLGKGDTKSIDGAASLDSHGGKTVKTVAMINGVILLSIMIVNHGIKISLMEDMLRSVDGFFSLPLEEKMKYASDDVRNPVRYGTSLNTSVKPLYWRDYLKHSGHPLQNSFHMEVAKEYLEEVWKLALKILGAISEGLGLDSDYIEKSLGEGNQIVISNYYPPCPEPHPTLGIKEHSVHSGLTIEILSNGKYKSVEHRGVVDEKRTRISIAVGHRPELTAIVAPASELLDEKCELKFTPILYNDYVRSIQSSDVRGKSPLEAIKRNI</sequence>
<gene>
    <name evidence="6" type="ORF">HHK36_003787</name>
</gene>
<feature type="domain" description="Isopenicillin N synthase-like Fe(2+) 2OG dioxygenase" evidence="4">
    <location>
        <begin position="194"/>
        <end position="230"/>
    </location>
</feature>
<evidence type="ECO:0000256" key="2">
    <source>
        <dbReference type="ARBA" id="ARBA00023004"/>
    </source>
</evidence>
<evidence type="ECO:0008006" key="8">
    <source>
        <dbReference type="Google" id="ProtNLM"/>
    </source>
</evidence>
<dbReference type="Pfam" id="PF14226">
    <property type="entry name" value="DIOX_N"/>
    <property type="match status" value="1"/>
</dbReference>
<dbReference type="GO" id="GO:0046872">
    <property type="term" value="F:metal ion binding"/>
    <property type="evidence" value="ECO:0007669"/>
    <property type="project" value="UniProtKB-KW"/>
</dbReference>
<evidence type="ECO:0000259" key="5">
    <source>
        <dbReference type="Pfam" id="PF14226"/>
    </source>
</evidence>
<keyword evidence="3" id="KW-0472">Membrane</keyword>